<evidence type="ECO:0000313" key="2">
    <source>
        <dbReference type="EMBL" id="WGV17026.1"/>
    </source>
</evidence>
<dbReference type="Proteomes" id="UP001230978">
    <property type="component" value="Chromosome"/>
</dbReference>
<accession>A0ABY8Q819</accession>
<dbReference type="RefSeq" id="WP_281467931.1">
    <property type="nucleotide sequence ID" value="NZ_CP124535.1"/>
</dbReference>
<proteinExistence type="predicted"/>
<feature type="compositionally biased region" description="Polar residues" evidence="1">
    <location>
        <begin position="11"/>
        <end position="20"/>
    </location>
</feature>
<protein>
    <submittedName>
        <fullName evidence="2">DUF6477 family protein</fullName>
    </submittedName>
</protein>
<keyword evidence="3" id="KW-1185">Reference proteome</keyword>
<evidence type="ECO:0000256" key="1">
    <source>
        <dbReference type="SAM" id="MobiDB-lite"/>
    </source>
</evidence>
<reference evidence="2 3" key="1">
    <citation type="submission" date="2023-04" db="EMBL/GenBank/DDBJ databases">
        <title>YMD61, complete Genome.</title>
        <authorList>
            <person name="Zhang J."/>
        </authorList>
    </citation>
    <scope>NUCLEOTIDE SEQUENCE [LARGE SCALE GENOMIC DNA]</scope>
    <source>
        <strain evidence="2 3">YMD61</strain>
    </source>
</reference>
<evidence type="ECO:0000313" key="3">
    <source>
        <dbReference type="Proteomes" id="UP001230978"/>
    </source>
</evidence>
<feature type="region of interest" description="Disordered" evidence="1">
    <location>
        <begin position="1"/>
        <end position="25"/>
    </location>
</feature>
<sequence length="100" mass="11077">MPAAAALTRPATESTPNTPGTRRPRLLITAARHGMDDYRRQRDLPRLIGPGIPKADVTEVLAALEERMETARRANDPGWSCLRHVEVLIALLSERALRAE</sequence>
<dbReference type="EMBL" id="CP124535">
    <property type="protein sequence ID" value="WGV17026.1"/>
    <property type="molecule type" value="Genomic_DNA"/>
</dbReference>
<dbReference type="InterPro" id="IPR045516">
    <property type="entry name" value="DUF6477"/>
</dbReference>
<organism evidence="2 3">
    <name type="scientific">Fuscovulum ytuae</name>
    <dbReference type="NCBI Taxonomy" id="3042299"/>
    <lineage>
        <taxon>Bacteria</taxon>
        <taxon>Pseudomonadati</taxon>
        <taxon>Pseudomonadota</taxon>
        <taxon>Alphaproteobacteria</taxon>
        <taxon>Rhodobacterales</taxon>
        <taxon>Paracoccaceae</taxon>
        <taxon>Fuscovulum</taxon>
    </lineage>
</organism>
<name>A0ABY8Q819_9RHOB</name>
<gene>
    <name evidence="2" type="ORF">QF092_04250</name>
</gene>
<dbReference type="Pfam" id="PF20083">
    <property type="entry name" value="DUF6477"/>
    <property type="match status" value="1"/>
</dbReference>